<evidence type="ECO:0000259" key="1">
    <source>
        <dbReference type="Pfam" id="PF11977"/>
    </source>
</evidence>
<evidence type="ECO:0000313" key="2">
    <source>
        <dbReference type="EMBL" id="KAK4885434.1"/>
    </source>
</evidence>
<dbReference type="PANTHER" id="PTHR12876:SF35">
    <property type="entry name" value="LD08718P-RELATED"/>
    <property type="match status" value="1"/>
</dbReference>
<proteinExistence type="predicted"/>
<dbReference type="GO" id="GO:0036464">
    <property type="term" value="C:cytoplasmic ribonucleoprotein granule"/>
    <property type="evidence" value="ECO:0007669"/>
    <property type="project" value="TreeGrafter"/>
</dbReference>
<gene>
    <name evidence="2" type="ORF">RN001_001705</name>
</gene>
<comment type="caution">
    <text evidence="2">The sequence shown here is derived from an EMBL/GenBank/DDBJ whole genome shotgun (WGS) entry which is preliminary data.</text>
</comment>
<sequence length="407" mass="46888">MDAIKPVVTLLPNVEYSFDSNDVKIIDERNNNFSTEIKSNDDIIDITDDVNIESINLEDDVIIVPNTVEDPLVITIEDAISLGQLHSPRNINPNKKLINENIHKQETDHNNSVIEILDITNDNSLLSEKNVKKSVSRQSVNLKLKFSNIKKQNKNNSSKYDHMFKSTVKHNCKKKKRNKWKNKKKLRQASLEMLANNEKCNCCVKTDTCCTPFKNKFINPFHVKQNTPRLSLSFDNFQNNMCSIQRINRIGLREIVIDGSNVAIGHSNNRFFSVKGLQIAIEYFVKKGHKVTAFVPQYRKKYKETSDCKLLNKLADKGYVVFTPSREVNGRRITPYDDRYIIQYAAACEGIVVSSDNYRDLLTEKPEWRQTIEKRLLMPTWVGDVLMFPQDPLGRNGPSLDCFLRFP</sequence>
<keyword evidence="3" id="KW-1185">Reference proteome</keyword>
<dbReference type="Pfam" id="PF11977">
    <property type="entry name" value="RNase_Zc3h12a"/>
    <property type="match status" value="1"/>
</dbReference>
<dbReference type="GO" id="GO:0003729">
    <property type="term" value="F:mRNA binding"/>
    <property type="evidence" value="ECO:0007669"/>
    <property type="project" value="TreeGrafter"/>
</dbReference>
<dbReference type="GO" id="GO:0004521">
    <property type="term" value="F:RNA endonuclease activity"/>
    <property type="evidence" value="ECO:0007669"/>
    <property type="project" value="TreeGrafter"/>
</dbReference>
<dbReference type="CDD" id="cd18719">
    <property type="entry name" value="PIN_Zc3h12a-N4BP1-like"/>
    <property type="match status" value="1"/>
</dbReference>
<dbReference type="PANTHER" id="PTHR12876">
    <property type="entry name" value="N4BP1-RELATED"/>
    <property type="match status" value="1"/>
</dbReference>
<dbReference type="GO" id="GO:0005634">
    <property type="term" value="C:nucleus"/>
    <property type="evidence" value="ECO:0007669"/>
    <property type="project" value="TreeGrafter"/>
</dbReference>
<dbReference type="Gene3D" id="3.40.50.11980">
    <property type="match status" value="1"/>
</dbReference>
<reference evidence="3" key="1">
    <citation type="submission" date="2023-01" db="EMBL/GenBank/DDBJ databases">
        <title>Key to firefly adult light organ development and bioluminescence: homeobox transcription factors regulate luciferase expression and transportation to peroxisome.</title>
        <authorList>
            <person name="Fu X."/>
        </authorList>
    </citation>
    <scope>NUCLEOTIDE SEQUENCE [LARGE SCALE GENOMIC DNA]</scope>
</reference>
<name>A0AAN7SLG5_9COLE</name>
<dbReference type="InterPro" id="IPR051101">
    <property type="entry name" value="ZC3H12/N4BP1_RNase_Reg"/>
</dbReference>
<dbReference type="AlphaFoldDB" id="A0AAN7SLG5"/>
<organism evidence="2 3">
    <name type="scientific">Aquatica leii</name>
    <dbReference type="NCBI Taxonomy" id="1421715"/>
    <lineage>
        <taxon>Eukaryota</taxon>
        <taxon>Metazoa</taxon>
        <taxon>Ecdysozoa</taxon>
        <taxon>Arthropoda</taxon>
        <taxon>Hexapoda</taxon>
        <taxon>Insecta</taxon>
        <taxon>Pterygota</taxon>
        <taxon>Neoptera</taxon>
        <taxon>Endopterygota</taxon>
        <taxon>Coleoptera</taxon>
        <taxon>Polyphaga</taxon>
        <taxon>Elateriformia</taxon>
        <taxon>Elateroidea</taxon>
        <taxon>Lampyridae</taxon>
        <taxon>Luciolinae</taxon>
        <taxon>Aquatica</taxon>
    </lineage>
</organism>
<evidence type="ECO:0000313" key="3">
    <source>
        <dbReference type="Proteomes" id="UP001353858"/>
    </source>
</evidence>
<protein>
    <recommendedName>
        <fullName evidence="1">RNase NYN domain-containing protein</fullName>
    </recommendedName>
</protein>
<feature type="domain" description="RNase NYN" evidence="1">
    <location>
        <begin position="252"/>
        <end position="401"/>
    </location>
</feature>
<dbReference type="FunFam" id="3.40.50.11980:FF:000001">
    <property type="entry name" value="ZC3H12A isoform 1"/>
    <property type="match status" value="1"/>
</dbReference>
<dbReference type="EMBL" id="JARPUR010000001">
    <property type="protein sequence ID" value="KAK4885434.1"/>
    <property type="molecule type" value="Genomic_DNA"/>
</dbReference>
<accession>A0AAN7SLG5</accession>
<dbReference type="Proteomes" id="UP001353858">
    <property type="component" value="Unassembled WGS sequence"/>
</dbReference>
<dbReference type="InterPro" id="IPR021869">
    <property type="entry name" value="RNase_Zc3h12_NYN"/>
</dbReference>